<gene>
    <name evidence="2" type="ORF">AWW68_05735</name>
</gene>
<name>A0A150XHT5_9BACT</name>
<sequence>MLIAAKALELYNIKGAIDSVAPFGLGHINDSFVVMAEGKKYLLQRLNTAVFPKPEVVENNLRRILSLAPELFAHHVLGKNGKYHQFDGESFWRLQEFVADSYAPEKLGLNELEEIAKGYGRFTASFSAENLSDYVEAIPKFLDLTHRLNQFEEALRKDKAGRKSKVSSEIEAVLSFQWVEDRFNNLVEAGLPHRVCHNDTKAANCLLAQPSGQFLKVVDLDTVGPGYAMFDMGDMLRSMLFNIPENDSNLSGLAFDNKRFETILNSYLKECSHALTPVEIETLPLGGLCMTYITAVRFLTDYLNGDVYYKVTFEGENLVRARNQLKILELMSEAIA</sequence>
<dbReference type="InterPro" id="IPR002575">
    <property type="entry name" value="Aminoglycoside_PTrfase"/>
</dbReference>
<dbReference type="STRING" id="333140.AWW68_05735"/>
<feature type="domain" description="Aminoglycoside phosphotransferase" evidence="1">
    <location>
        <begin position="20"/>
        <end position="238"/>
    </location>
</feature>
<dbReference type="SUPFAM" id="SSF56112">
    <property type="entry name" value="Protein kinase-like (PK-like)"/>
    <property type="match status" value="1"/>
</dbReference>
<comment type="caution">
    <text evidence="2">The sequence shown here is derived from an EMBL/GenBank/DDBJ whole genome shotgun (WGS) entry which is preliminary data.</text>
</comment>
<dbReference type="InterPro" id="IPR011009">
    <property type="entry name" value="Kinase-like_dom_sf"/>
</dbReference>
<reference evidence="2 3" key="1">
    <citation type="submission" date="2016-01" db="EMBL/GenBank/DDBJ databases">
        <title>Genome sequencing of Roseivirga spongicola UST030701-084.</title>
        <authorList>
            <person name="Selvaratnam C."/>
            <person name="Thevarajoo S."/>
            <person name="Goh K.M."/>
            <person name="Ee R."/>
            <person name="Chan K.-G."/>
            <person name="Chong C.S."/>
        </authorList>
    </citation>
    <scope>NUCLEOTIDE SEQUENCE [LARGE SCALE GENOMIC DNA]</scope>
    <source>
        <strain evidence="2 3">UST030701-084</strain>
    </source>
</reference>
<protein>
    <recommendedName>
        <fullName evidence="1">Aminoglycoside phosphotransferase domain-containing protein</fullName>
    </recommendedName>
</protein>
<dbReference type="Pfam" id="PF01636">
    <property type="entry name" value="APH"/>
    <property type="match status" value="1"/>
</dbReference>
<evidence type="ECO:0000313" key="3">
    <source>
        <dbReference type="Proteomes" id="UP000075606"/>
    </source>
</evidence>
<dbReference type="Gene3D" id="3.90.1200.10">
    <property type="match status" value="1"/>
</dbReference>
<keyword evidence="3" id="KW-1185">Reference proteome</keyword>
<dbReference type="InterPro" id="IPR050249">
    <property type="entry name" value="Pseudomonas-type_ThrB"/>
</dbReference>
<dbReference type="RefSeq" id="WP_068217664.1">
    <property type="nucleotide sequence ID" value="NZ_LRPC01000001.1"/>
</dbReference>
<proteinExistence type="predicted"/>
<dbReference type="EMBL" id="LRPC01000001">
    <property type="protein sequence ID" value="KYG78266.1"/>
    <property type="molecule type" value="Genomic_DNA"/>
</dbReference>
<evidence type="ECO:0000313" key="2">
    <source>
        <dbReference type="EMBL" id="KYG78266.1"/>
    </source>
</evidence>
<dbReference type="OrthoDB" id="526037at2"/>
<dbReference type="Proteomes" id="UP000075606">
    <property type="component" value="Unassembled WGS sequence"/>
</dbReference>
<accession>A0A150XHT5</accession>
<dbReference type="PANTHER" id="PTHR21064">
    <property type="entry name" value="AMINOGLYCOSIDE PHOSPHOTRANSFERASE DOMAIN-CONTAINING PROTEIN-RELATED"/>
    <property type="match status" value="1"/>
</dbReference>
<evidence type="ECO:0000259" key="1">
    <source>
        <dbReference type="Pfam" id="PF01636"/>
    </source>
</evidence>
<dbReference type="AlphaFoldDB" id="A0A150XHT5"/>
<dbReference type="PANTHER" id="PTHR21064:SF5">
    <property type="entry name" value="SLR1880 PROTEIN"/>
    <property type="match status" value="1"/>
</dbReference>
<organism evidence="2 3">
    <name type="scientific">Roseivirga spongicola</name>
    <dbReference type="NCBI Taxonomy" id="333140"/>
    <lineage>
        <taxon>Bacteria</taxon>
        <taxon>Pseudomonadati</taxon>
        <taxon>Bacteroidota</taxon>
        <taxon>Cytophagia</taxon>
        <taxon>Cytophagales</taxon>
        <taxon>Roseivirgaceae</taxon>
        <taxon>Roseivirga</taxon>
    </lineage>
</organism>